<proteinExistence type="predicted"/>
<comment type="caution">
    <text evidence="1">The sequence shown here is derived from an EMBL/GenBank/DDBJ whole genome shotgun (WGS) entry which is preliminary data.</text>
</comment>
<keyword evidence="2" id="KW-1185">Reference proteome</keyword>
<dbReference type="Proteomes" id="UP000032309">
    <property type="component" value="Unassembled WGS sequence"/>
</dbReference>
<evidence type="ECO:0000313" key="1">
    <source>
        <dbReference type="EMBL" id="GAN31564.1"/>
    </source>
</evidence>
<protein>
    <submittedName>
        <fullName evidence="1">Uncharacterized protein</fullName>
    </submittedName>
</protein>
<gene>
    <name evidence="1" type="ORF">BROSI_A0065</name>
</gene>
<reference evidence="2" key="1">
    <citation type="journal article" date="2015" name="Genome Announc.">
        <title>Draft Genome Sequence of an Anaerobic Ammonium-Oxidizing Bacterium, "Candidatus Brocadia sinica".</title>
        <authorList>
            <person name="Oshiki M."/>
            <person name="Shinyako-Hata K."/>
            <person name="Satoh H."/>
            <person name="Okabe S."/>
        </authorList>
    </citation>
    <scope>NUCLEOTIDE SEQUENCE [LARGE SCALE GENOMIC DNA]</scope>
    <source>
        <strain evidence="2">JPN1</strain>
    </source>
</reference>
<dbReference type="RefSeq" id="WP_052561294.1">
    <property type="nucleotide sequence ID" value="NZ_BAFN01000001.1"/>
</dbReference>
<accession>A0ABQ0JS58</accession>
<name>A0ABQ0JS58_9BACT</name>
<organism evidence="1 2">
    <name type="scientific">Candidatus Brocadia sinica JPN1</name>
    <dbReference type="NCBI Taxonomy" id="1197129"/>
    <lineage>
        <taxon>Bacteria</taxon>
        <taxon>Pseudomonadati</taxon>
        <taxon>Planctomycetota</taxon>
        <taxon>Candidatus Brocadiia</taxon>
        <taxon>Candidatus Brocadiales</taxon>
        <taxon>Candidatus Brocadiaceae</taxon>
        <taxon>Candidatus Brocadia</taxon>
    </lineage>
</organism>
<evidence type="ECO:0000313" key="2">
    <source>
        <dbReference type="Proteomes" id="UP000032309"/>
    </source>
</evidence>
<sequence>MWGVASKEIKVLDYKERVQVIVVGICKSVLVDKYFISLEGGKLCWQGRVIAQVSNELYLIETFDWLESQPFDMRLVSIGGMADWRFYDSQETMVDHFRRYEKQASEMMSYGD</sequence>
<dbReference type="EMBL" id="BAFN01000001">
    <property type="protein sequence ID" value="GAN31564.1"/>
    <property type="molecule type" value="Genomic_DNA"/>
</dbReference>